<comment type="caution">
    <text evidence="1">The sequence shown here is derived from an EMBL/GenBank/DDBJ whole genome shotgun (WGS) entry which is preliminary data.</text>
</comment>
<gene>
    <name evidence="1" type="ORF">EEDITHA_LOCUS12957</name>
</gene>
<keyword evidence="2" id="KW-1185">Reference proteome</keyword>
<sequence length="108" mass="11619">MVMTRKLKAVVEPVIFYVAGVWAPATNKLGIQKKLNGVQLVFALKLCRIYCTVSLNSPPLLAGIAGISTSASAKRVFSALRSPHPAYYVDLEFKCLGGPGAAHSQQWS</sequence>
<accession>A0AAU9UI67</accession>
<reference evidence="1" key="1">
    <citation type="submission" date="2022-03" db="EMBL/GenBank/DDBJ databases">
        <authorList>
            <person name="Tunstrom K."/>
        </authorList>
    </citation>
    <scope>NUCLEOTIDE SEQUENCE</scope>
</reference>
<protein>
    <submittedName>
        <fullName evidence="1">Uncharacterized protein</fullName>
    </submittedName>
</protein>
<name>A0AAU9UI67_EUPED</name>
<dbReference type="Proteomes" id="UP001153954">
    <property type="component" value="Unassembled WGS sequence"/>
</dbReference>
<evidence type="ECO:0000313" key="1">
    <source>
        <dbReference type="EMBL" id="CAH2097772.1"/>
    </source>
</evidence>
<evidence type="ECO:0000313" key="2">
    <source>
        <dbReference type="Proteomes" id="UP001153954"/>
    </source>
</evidence>
<dbReference type="EMBL" id="CAKOGL010000018">
    <property type="protein sequence ID" value="CAH2097772.1"/>
    <property type="molecule type" value="Genomic_DNA"/>
</dbReference>
<organism evidence="1 2">
    <name type="scientific">Euphydryas editha</name>
    <name type="common">Edith's checkerspot</name>
    <dbReference type="NCBI Taxonomy" id="104508"/>
    <lineage>
        <taxon>Eukaryota</taxon>
        <taxon>Metazoa</taxon>
        <taxon>Ecdysozoa</taxon>
        <taxon>Arthropoda</taxon>
        <taxon>Hexapoda</taxon>
        <taxon>Insecta</taxon>
        <taxon>Pterygota</taxon>
        <taxon>Neoptera</taxon>
        <taxon>Endopterygota</taxon>
        <taxon>Lepidoptera</taxon>
        <taxon>Glossata</taxon>
        <taxon>Ditrysia</taxon>
        <taxon>Papilionoidea</taxon>
        <taxon>Nymphalidae</taxon>
        <taxon>Nymphalinae</taxon>
        <taxon>Euphydryas</taxon>
    </lineage>
</organism>
<proteinExistence type="predicted"/>
<dbReference type="AlphaFoldDB" id="A0AAU9UI67"/>